<dbReference type="Pfam" id="PF07751">
    <property type="entry name" value="Abi_2"/>
    <property type="match status" value="1"/>
</dbReference>
<comment type="caution">
    <text evidence="1">The sequence shown here is derived from an EMBL/GenBank/DDBJ whole genome shotgun (WGS) entry which is preliminary data.</text>
</comment>
<accession>A0AAJ2MIQ4</accession>
<protein>
    <submittedName>
        <fullName evidence="1">Abi family protein</fullName>
    </submittedName>
</protein>
<evidence type="ECO:0000313" key="1">
    <source>
        <dbReference type="EMBL" id="MDT2583230.1"/>
    </source>
</evidence>
<reference evidence="1" key="1">
    <citation type="submission" date="2023-03" db="EMBL/GenBank/DDBJ databases">
        <authorList>
            <person name="Shen W."/>
            <person name="Cai J."/>
        </authorList>
    </citation>
    <scope>NUCLEOTIDE SEQUENCE</scope>
    <source>
        <strain evidence="1">P86-2</strain>
    </source>
</reference>
<dbReference type="Proteomes" id="UP001262817">
    <property type="component" value="Unassembled WGS sequence"/>
</dbReference>
<sequence>MKAKLPLPKLYDNMECRGITFKHHNKEEVLEILETRNYYYKLTAFRKNFDKVDGKYINLDFSYLVDLASIDMHIRNYLLEISLSTEHFIKTELSRLFNANQKEDGYTIVQEFKLKNEYSYNKTMRYFKKTRYQKDMYHKRKDELSVWVFMEHTDYSALLDLVNLYLRKYNPKTLKKASQLGGSTRNIRNACAHNSVFLIEWFNELYKVENNPAGVKSLADEIGITKEKYQYAKVNDLIALFSLLKTYGSKEVIKHYHKAGKELLERCLRNKKYYENVPKLKEKYDVLVKLVDFLDE</sequence>
<name>A0AAJ2MIQ4_9LACT</name>
<organism evidence="1 2">
    <name type="scientific">Lactococcus petauri</name>
    <dbReference type="NCBI Taxonomy" id="1940789"/>
    <lineage>
        <taxon>Bacteria</taxon>
        <taxon>Bacillati</taxon>
        <taxon>Bacillota</taxon>
        <taxon>Bacilli</taxon>
        <taxon>Lactobacillales</taxon>
        <taxon>Streptococcaceae</taxon>
        <taxon>Lactococcus</taxon>
    </lineage>
</organism>
<dbReference type="EMBL" id="JARPXR010000003">
    <property type="protein sequence ID" value="MDT2583230.1"/>
    <property type="molecule type" value="Genomic_DNA"/>
</dbReference>
<evidence type="ECO:0000313" key="2">
    <source>
        <dbReference type="Proteomes" id="UP001262817"/>
    </source>
</evidence>
<gene>
    <name evidence="1" type="ORF">P7D17_03725</name>
</gene>
<dbReference type="RefSeq" id="WP_003133241.1">
    <property type="nucleotide sequence ID" value="NZ_CP146754.1"/>
</dbReference>
<dbReference type="AlphaFoldDB" id="A0AAJ2MIQ4"/>
<dbReference type="InterPro" id="IPR011664">
    <property type="entry name" value="Abi_system_AbiD/AbiF-like"/>
</dbReference>
<proteinExistence type="predicted"/>